<dbReference type="Proteomes" id="UP000283509">
    <property type="component" value="Unassembled WGS sequence"/>
</dbReference>
<feature type="compositionally biased region" description="Low complexity" evidence="1">
    <location>
        <begin position="154"/>
        <end position="164"/>
    </location>
</feature>
<dbReference type="EMBL" id="QCYY01001189">
    <property type="protein sequence ID" value="ROT79774.1"/>
    <property type="molecule type" value="Genomic_DNA"/>
</dbReference>
<feature type="region of interest" description="Disordered" evidence="1">
    <location>
        <begin position="154"/>
        <end position="211"/>
    </location>
</feature>
<feature type="compositionally biased region" description="Polar residues" evidence="1">
    <location>
        <begin position="290"/>
        <end position="302"/>
    </location>
</feature>
<evidence type="ECO:0000313" key="3">
    <source>
        <dbReference type="Proteomes" id="UP000283509"/>
    </source>
</evidence>
<feature type="compositionally biased region" description="Low complexity" evidence="1">
    <location>
        <begin position="453"/>
        <end position="470"/>
    </location>
</feature>
<gene>
    <name evidence="2" type="ORF">C7M84_001501</name>
</gene>
<reference evidence="2 3" key="2">
    <citation type="submission" date="2019-01" db="EMBL/GenBank/DDBJ databases">
        <title>The decoding of complex shrimp genome reveals the adaptation for benthos swimmer, frequently molting mechanism and breeding impact on genome.</title>
        <authorList>
            <person name="Sun Y."/>
            <person name="Gao Y."/>
            <person name="Yu Y."/>
        </authorList>
    </citation>
    <scope>NUCLEOTIDE SEQUENCE [LARGE SCALE GENOMIC DNA]</scope>
    <source>
        <tissue evidence="2">Muscle</tissue>
    </source>
</reference>
<proteinExistence type="predicted"/>
<feature type="region of interest" description="Disordered" evidence="1">
    <location>
        <begin position="219"/>
        <end position="238"/>
    </location>
</feature>
<dbReference type="AlphaFoldDB" id="A0A423TTI1"/>
<sequence length="506" mass="55525">MCAALCSDKTLLGCEAKEISCLACYSLRLNALARKQEDRPHTPTLAVLNERQRHVFRPRPHYRRGGHHAGYYDRSYDRRFDKNYDRRGSYEKYKNENLRNFENRGPYEKPYGKFYDRNFYYDNNKYYGRPPFYERGFKFGGGFVERGRRPFRPYGRPGFFQRGFHGPFQDGGHPKGAGGGQEDEEWEETSTEEQQQTGSAGEGDGRPSQPVHTVMINNEEEPLSSPPTEEYTKIQTPRQEVIFKKSSLDRKRDSIDQGSVTGSMTSGSGCSSTSGADQGSRGGAPPPDQVDQSSVTGSTDDNSLAGEEAADAMPADQVFEDPTEMFVSEPGQPPLAGVVMQQAYPGGPMITIPVHWTPFIDPVLIPGETALTPLDPAFTHVIDPKALPIDPVHILPVQHDEAGCPVQVQVKVDANGVPIQIEPSAFTEDGASKTPLCDEQPRPEDGAASPADQTPTSSTATAHHSVQSSSPASTDDQGAPQDATGASLSRTITSSRWLCLPQLPAR</sequence>
<evidence type="ECO:0000256" key="1">
    <source>
        <dbReference type="SAM" id="MobiDB-lite"/>
    </source>
</evidence>
<accession>A0A423TTI1</accession>
<organism evidence="2 3">
    <name type="scientific">Penaeus vannamei</name>
    <name type="common">Whiteleg shrimp</name>
    <name type="synonym">Litopenaeus vannamei</name>
    <dbReference type="NCBI Taxonomy" id="6689"/>
    <lineage>
        <taxon>Eukaryota</taxon>
        <taxon>Metazoa</taxon>
        <taxon>Ecdysozoa</taxon>
        <taxon>Arthropoda</taxon>
        <taxon>Crustacea</taxon>
        <taxon>Multicrustacea</taxon>
        <taxon>Malacostraca</taxon>
        <taxon>Eumalacostraca</taxon>
        <taxon>Eucarida</taxon>
        <taxon>Decapoda</taxon>
        <taxon>Dendrobranchiata</taxon>
        <taxon>Penaeoidea</taxon>
        <taxon>Penaeidae</taxon>
        <taxon>Penaeus</taxon>
    </lineage>
</organism>
<comment type="caution">
    <text evidence="2">The sequence shown here is derived from an EMBL/GenBank/DDBJ whole genome shotgun (WGS) entry which is preliminary data.</text>
</comment>
<feature type="region of interest" description="Disordered" evidence="1">
    <location>
        <begin position="422"/>
        <end position="491"/>
    </location>
</feature>
<reference evidence="2 3" key="1">
    <citation type="submission" date="2018-04" db="EMBL/GenBank/DDBJ databases">
        <authorList>
            <person name="Zhang X."/>
            <person name="Yuan J."/>
            <person name="Li F."/>
            <person name="Xiang J."/>
        </authorList>
    </citation>
    <scope>NUCLEOTIDE SEQUENCE [LARGE SCALE GENOMIC DNA]</scope>
    <source>
        <tissue evidence="2">Muscle</tissue>
    </source>
</reference>
<name>A0A423TTI1_PENVA</name>
<dbReference type="OrthoDB" id="6383007at2759"/>
<feature type="compositionally biased region" description="Basic and acidic residues" evidence="1">
    <location>
        <begin position="243"/>
        <end position="255"/>
    </location>
</feature>
<feature type="region of interest" description="Disordered" evidence="1">
    <location>
        <begin position="243"/>
        <end position="304"/>
    </location>
</feature>
<keyword evidence="3" id="KW-1185">Reference proteome</keyword>
<feature type="compositionally biased region" description="Acidic residues" evidence="1">
    <location>
        <begin position="181"/>
        <end position="191"/>
    </location>
</feature>
<evidence type="ECO:0000313" key="2">
    <source>
        <dbReference type="EMBL" id="ROT79774.1"/>
    </source>
</evidence>
<feature type="compositionally biased region" description="Low complexity" evidence="1">
    <location>
        <begin position="258"/>
        <end position="275"/>
    </location>
</feature>
<protein>
    <submittedName>
        <fullName evidence="2">Uncharacterized protein</fullName>
    </submittedName>
</protein>